<comment type="caution">
    <text evidence="1">The sequence shown here is derived from an EMBL/GenBank/DDBJ whole genome shotgun (WGS) entry which is preliminary data.</text>
</comment>
<protein>
    <submittedName>
        <fullName evidence="1">Uncharacterized protein</fullName>
    </submittedName>
</protein>
<proteinExistence type="predicted"/>
<name>A0A9N7Z915_PLEPL</name>
<evidence type="ECO:0000313" key="1">
    <source>
        <dbReference type="EMBL" id="CAB1455640.1"/>
    </source>
</evidence>
<organism evidence="1 2">
    <name type="scientific">Pleuronectes platessa</name>
    <name type="common">European plaice</name>
    <dbReference type="NCBI Taxonomy" id="8262"/>
    <lineage>
        <taxon>Eukaryota</taxon>
        <taxon>Metazoa</taxon>
        <taxon>Chordata</taxon>
        <taxon>Craniata</taxon>
        <taxon>Vertebrata</taxon>
        <taxon>Euteleostomi</taxon>
        <taxon>Actinopterygii</taxon>
        <taxon>Neopterygii</taxon>
        <taxon>Teleostei</taxon>
        <taxon>Neoteleostei</taxon>
        <taxon>Acanthomorphata</taxon>
        <taxon>Carangaria</taxon>
        <taxon>Pleuronectiformes</taxon>
        <taxon>Pleuronectoidei</taxon>
        <taxon>Pleuronectidae</taxon>
        <taxon>Pleuronectes</taxon>
    </lineage>
</organism>
<dbReference type="Proteomes" id="UP001153269">
    <property type="component" value="Unassembled WGS sequence"/>
</dbReference>
<sequence length="71" mass="8067">MGAKSMGHKKLQDVVTLSGRPASGTSTHYGALNYHIEREINNPSTFQRVFKVKQTVLRQDDHRLATPRHRP</sequence>
<accession>A0A9N7Z915</accession>
<dbReference type="EMBL" id="CADEAL010004265">
    <property type="protein sequence ID" value="CAB1455640.1"/>
    <property type="molecule type" value="Genomic_DNA"/>
</dbReference>
<evidence type="ECO:0000313" key="2">
    <source>
        <dbReference type="Proteomes" id="UP001153269"/>
    </source>
</evidence>
<gene>
    <name evidence="1" type="ORF">PLEPLA_LOCUS43421</name>
</gene>
<reference evidence="1" key="1">
    <citation type="submission" date="2020-03" db="EMBL/GenBank/DDBJ databases">
        <authorList>
            <person name="Weist P."/>
        </authorList>
    </citation>
    <scope>NUCLEOTIDE SEQUENCE</scope>
</reference>
<keyword evidence="2" id="KW-1185">Reference proteome</keyword>
<dbReference type="AlphaFoldDB" id="A0A9N7Z915"/>